<proteinExistence type="inferred from homology"/>
<dbReference type="PRINTS" id="PR00834">
    <property type="entry name" value="PROTEASES2C"/>
</dbReference>
<name>A0ABP3LUU7_9DEIO</name>
<dbReference type="InterPro" id="IPR001478">
    <property type="entry name" value="PDZ"/>
</dbReference>
<evidence type="ECO:0000256" key="2">
    <source>
        <dbReference type="ARBA" id="ARBA00022670"/>
    </source>
</evidence>
<evidence type="ECO:0000313" key="7">
    <source>
        <dbReference type="EMBL" id="GAA0506326.1"/>
    </source>
</evidence>
<feature type="domain" description="PDZ" evidence="6">
    <location>
        <begin position="290"/>
        <end position="374"/>
    </location>
</feature>
<evidence type="ECO:0000313" key="8">
    <source>
        <dbReference type="Proteomes" id="UP001500191"/>
    </source>
</evidence>
<dbReference type="Proteomes" id="UP001500191">
    <property type="component" value="Unassembled WGS sequence"/>
</dbReference>
<sequence length="391" mass="40970">MNVRPAPRRSAGTGPHRPLLRRCLLGALLGTLPLWAAAQTAPATPAPGVTERRARSATPAPLSAAEEARLQALFRKARPATLRIEQCPPNDCRDPEGIGSAVLISADGLALTAYHVVEGARNLSAQTLDRTRYALEVVGYNDQDDLALLRVNVPAGTPFLPLAPAAPGVGNIALTIGNGGGAFLRFRTGRLTALDADAGRADFPPGTLELSAAVVPGDSGGPVLNAAGQVTGIVSYIRTDGRRNRAYAVPVTTADPRLTALKGGEKRDAPVIGITLGGPFAQLFFLPERGFAELSRTLKLGNTPGAFFTGVSRGSPAERAGLQPLRLDGNGERVSGDIVTAVNGKRTVNFSEFQYAVRAFRPGETVTLTVVRGEKTLQVPVTLTGRSQVKN</sequence>
<feature type="chain" id="PRO_5046650703" evidence="5">
    <location>
        <begin position="37"/>
        <end position="391"/>
    </location>
</feature>
<evidence type="ECO:0000256" key="5">
    <source>
        <dbReference type="SAM" id="SignalP"/>
    </source>
</evidence>
<dbReference type="Gene3D" id="2.40.10.10">
    <property type="entry name" value="Trypsin-like serine proteases"/>
    <property type="match status" value="2"/>
</dbReference>
<protein>
    <submittedName>
        <fullName evidence="7">S1C family serine protease</fullName>
    </submittedName>
</protein>
<dbReference type="PROSITE" id="PS50106">
    <property type="entry name" value="PDZ"/>
    <property type="match status" value="1"/>
</dbReference>
<dbReference type="GO" id="GO:0008233">
    <property type="term" value="F:peptidase activity"/>
    <property type="evidence" value="ECO:0007669"/>
    <property type="project" value="UniProtKB-KW"/>
</dbReference>
<dbReference type="PANTHER" id="PTHR43343">
    <property type="entry name" value="PEPTIDASE S12"/>
    <property type="match status" value="1"/>
</dbReference>
<dbReference type="SUPFAM" id="SSF50156">
    <property type="entry name" value="PDZ domain-like"/>
    <property type="match status" value="1"/>
</dbReference>
<dbReference type="InterPro" id="IPR001940">
    <property type="entry name" value="Peptidase_S1C"/>
</dbReference>
<dbReference type="InterPro" id="IPR036034">
    <property type="entry name" value="PDZ_sf"/>
</dbReference>
<evidence type="ECO:0000259" key="6">
    <source>
        <dbReference type="PROSITE" id="PS50106"/>
    </source>
</evidence>
<keyword evidence="5" id="KW-0732">Signal</keyword>
<dbReference type="PANTHER" id="PTHR43343:SF3">
    <property type="entry name" value="PROTEASE DO-LIKE 8, CHLOROPLASTIC"/>
    <property type="match status" value="1"/>
</dbReference>
<gene>
    <name evidence="7" type="ORF">GCM10008937_12750</name>
</gene>
<reference evidence="8" key="1">
    <citation type="journal article" date="2019" name="Int. J. Syst. Evol. Microbiol.">
        <title>The Global Catalogue of Microorganisms (GCM) 10K type strain sequencing project: providing services to taxonomists for standard genome sequencing and annotation.</title>
        <authorList>
            <consortium name="The Broad Institute Genomics Platform"/>
            <consortium name="The Broad Institute Genome Sequencing Center for Infectious Disease"/>
            <person name="Wu L."/>
            <person name="Ma J."/>
        </authorList>
    </citation>
    <scope>NUCLEOTIDE SEQUENCE [LARGE SCALE GENOMIC DNA]</scope>
    <source>
        <strain evidence="8">JCM 14368</strain>
    </source>
</reference>
<accession>A0ABP3LUU7</accession>
<dbReference type="RefSeq" id="WP_343757224.1">
    <property type="nucleotide sequence ID" value="NZ_BAAADB010000010.1"/>
</dbReference>
<dbReference type="SMART" id="SM00228">
    <property type="entry name" value="PDZ"/>
    <property type="match status" value="1"/>
</dbReference>
<comment type="similarity">
    <text evidence="1">Belongs to the peptidase S1C family.</text>
</comment>
<feature type="region of interest" description="Disordered" evidence="4">
    <location>
        <begin position="42"/>
        <end position="62"/>
    </location>
</feature>
<keyword evidence="3" id="KW-0378">Hydrolase</keyword>
<evidence type="ECO:0000256" key="1">
    <source>
        <dbReference type="ARBA" id="ARBA00010541"/>
    </source>
</evidence>
<dbReference type="InterPro" id="IPR051201">
    <property type="entry name" value="Chloro_Bact_Ser_Proteases"/>
</dbReference>
<organism evidence="7 8">
    <name type="scientific">Deinococcus depolymerans</name>
    <dbReference type="NCBI Taxonomy" id="392408"/>
    <lineage>
        <taxon>Bacteria</taxon>
        <taxon>Thermotogati</taxon>
        <taxon>Deinococcota</taxon>
        <taxon>Deinococci</taxon>
        <taxon>Deinococcales</taxon>
        <taxon>Deinococcaceae</taxon>
        <taxon>Deinococcus</taxon>
    </lineage>
</organism>
<comment type="caution">
    <text evidence="7">The sequence shown here is derived from an EMBL/GenBank/DDBJ whole genome shotgun (WGS) entry which is preliminary data.</text>
</comment>
<dbReference type="EMBL" id="BAAADB010000010">
    <property type="protein sequence ID" value="GAA0506326.1"/>
    <property type="molecule type" value="Genomic_DNA"/>
</dbReference>
<dbReference type="GO" id="GO:0006508">
    <property type="term" value="P:proteolysis"/>
    <property type="evidence" value="ECO:0007669"/>
    <property type="project" value="UniProtKB-KW"/>
</dbReference>
<dbReference type="SUPFAM" id="SSF50494">
    <property type="entry name" value="Trypsin-like serine proteases"/>
    <property type="match status" value="1"/>
</dbReference>
<feature type="signal peptide" evidence="5">
    <location>
        <begin position="1"/>
        <end position="36"/>
    </location>
</feature>
<evidence type="ECO:0000256" key="3">
    <source>
        <dbReference type="ARBA" id="ARBA00022801"/>
    </source>
</evidence>
<dbReference type="Pfam" id="PF13180">
    <property type="entry name" value="PDZ_2"/>
    <property type="match status" value="1"/>
</dbReference>
<evidence type="ECO:0000256" key="4">
    <source>
        <dbReference type="SAM" id="MobiDB-lite"/>
    </source>
</evidence>
<keyword evidence="2 7" id="KW-0645">Protease</keyword>
<dbReference type="InterPro" id="IPR043504">
    <property type="entry name" value="Peptidase_S1_PA_chymotrypsin"/>
</dbReference>
<dbReference type="Gene3D" id="2.30.42.10">
    <property type="match status" value="1"/>
</dbReference>
<keyword evidence="8" id="KW-1185">Reference proteome</keyword>
<dbReference type="Pfam" id="PF13365">
    <property type="entry name" value="Trypsin_2"/>
    <property type="match status" value="1"/>
</dbReference>
<dbReference type="InterPro" id="IPR009003">
    <property type="entry name" value="Peptidase_S1_PA"/>
</dbReference>